<dbReference type="AlphaFoldDB" id="A0A1I0XWR7"/>
<dbReference type="SUPFAM" id="SSF53850">
    <property type="entry name" value="Periplasmic binding protein-like II"/>
    <property type="match status" value="1"/>
</dbReference>
<dbReference type="STRING" id="490629.SAMN05216266_10452"/>
<dbReference type="CDD" id="cd13589">
    <property type="entry name" value="PBP2_polyamine_RpCGA009"/>
    <property type="match status" value="1"/>
</dbReference>
<gene>
    <name evidence="2" type="ORF">SAMN05216266_10452</name>
</gene>
<keyword evidence="1" id="KW-0732">Signal</keyword>
<proteinExistence type="predicted"/>
<evidence type="ECO:0000313" key="2">
    <source>
        <dbReference type="EMBL" id="SFB05087.1"/>
    </source>
</evidence>
<sequence length="366" mass="40453">MNARTGPHPLVPAGGLGAVLGRRSFLRRAGLAGVAGAGLLTGGCSTFGRQRENAVVYVSDGGSYQKAQRNAWLTPFQQAHPDLRVVEDVPKSYARLKTMVSSENVMWDLMTATGDFGYGEDREFLVDFAGHELPLDQLIPEYTHESIVGHTIFSNVLAYRTDKLGGRKPEGWADFFDLDKFPGRRGLRNFAAGAVLEIALIADGVAPENLYPIDFDRAFAKLDTIKDHTVFWTSGAQSAQLISDGEVSMTQVWNGRVYPLQKAGAPIAIQWNEHFIQADSMVVPRGANVEYAMQLAAFCLSAEHNAELTRYIPYGPTNVEALDRVHPDMIDHLPTSYLDIGINFDNVWLNAHRAEVDSRWQNWVSS</sequence>
<keyword evidence="3" id="KW-1185">Reference proteome</keyword>
<dbReference type="PANTHER" id="PTHR30222">
    <property type="entry name" value="SPERMIDINE/PUTRESCINE-BINDING PERIPLASMIC PROTEIN"/>
    <property type="match status" value="1"/>
</dbReference>
<dbReference type="RefSeq" id="WP_177242525.1">
    <property type="nucleotide sequence ID" value="NZ_FOKG01000004.1"/>
</dbReference>
<reference evidence="3" key="1">
    <citation type="submission" date="2016-10" db="EMBL/GenBank/DDBJ databases">
        <authorList>
            <person name="Varghese N."/>
            <person name="Submissions S."/>
        </authorList>
    </citation>
    <scope>NUCLEOTIDE SEQUENCE [LARGE SCALE GENOMIC DNA]</scope>
    <source>
        <strain evidence="3">CGMCC 4.3568</strain>
    </source>
</reference>
<dbReference type="Proteomes" id="UP000243799">
    <property type="component" value="Unassembled WGS sequence"/>
</dbReference>
<dbReference type="PANTHER" id="PTHR30222:SF2">
    <property type="entry name" value="ABC TRANSPORTER SUBSTRATE-BINDING PROTEIN"/>
    <property type="match status" value="1"/>
</dbReference>
<evidence type="ECO:0000313" key="3">
    <source>
        <dbReference type="Proteomes" id="UP000243799"/>
    </source>
</evidence>
<dbReference type="EMBL" id="FOKG01000004">
    <property type="protein sequence ID" value="SFB05087.1"/>
    <property type="molecule type" value="Genomic_DNA"/>
</dbReference>
<name>A0A1I0XWR7_9PSEU</name>
<dbReference type="Pfam" id="PF13416">
    <property type="entry name" value="SBP_bac_8"/>
    <property type="match status" value="1"/>
</dbReference>
<accession>A0A1I0XWR7</accession>
<evidence type="ECO:0000256" key="1">
    <source>
        <dbReference type="ARBA" id="ARBA00022729"/>
    </source>
</evidence>
<dbReference type="Gene3D" id="3.40.190.10">
    <property type="entry name" value="Periplasmic binding protein-like II"/>
    <property type="match status" value="2"/>
</dbReference>
<dbReference type="InterPro" id="IPR006059">
    <property type="entry name" value="SBP"/>
</dbReference>
<protein>
    <submittedName>
        <fullName evidence="2">Putative spermidine/putrescine transport system substrate-binding protein</fullName>
    </submittedName>
</protein>
<organism evidence="2 3">
    <name type="scientific">Amycolatopsis marina</name>
    <dbReference type="NCBI Taxonomy" id="490629"/>
    <lineage>
        <taxon>Bacteria</taxon>
        <taxon>Bacillati</taxon>
        <taxon>Actinomycetota</taxon>
        <taxon>Actinomycetes</taxon>
        <taxon>Pseudonocardiales</taxon>
        <taxon>Pseudonocardiaceae</taxon>
        <taxon>Amycolatopsis</taxon>
    </lineage>
</organism>